<sequence>MLTEQDLEFMADSQDEIYVLRYRPITVSYTEKQYDEITEEVIGEREVSTEIKAVVTEISEETRTITSGIAYESGDAKFDVKLADLGEVGAKIERISYDDNTYEILGSNKKGIGRRNRIEFIGRVIT</sequence>
<organism evidence="1 2">
    <name type="scientific">Oceanobacillus neutriphilus</name>
    <dbReference type="NCBI Taxonomy" id="531815"/>
    <lineage>
        <taxon>Bacteria</taxon>
        <taxon>Bacillati</taxon>
        <taxon>Bacillota</taxon>
        <taxon>Bacilli</taxon>
        <taxon>Bacillales</taxon>
        <taxon>Bacillaceae</taxon>
        <taxon>Oceanobacillus</taxon>
    </lineage>
</organism>
<dbReference type="EMBL" id="BMLW01000010">
    <property type="protein sequence ID" value="GGP13562.1"/>
    <property type="molecule type" value="Genomic_DNA"/>
</dbReference>
<reference evidence="2" key="1">
    <citation type="journal article" date="2019" name="Int. J. Syst. Evol. Microbiol.">
        <title>The Global Catalogue of Microorganisms (GCM) 10K type strain sequencing project: providing services to taxonomists for standard genome sequencing and annotation.</title>
        <authorList>
            <consortium name="The Broad Institute Genomics Platform"/>
            <consortium name="The Broad Institute Genome Sequencing Center for Infectious Disease"/>
            <person name="Wu L."/>
            <person name="Ma J."/>
        </authorList>
    </citation>
    <scope>NUCLEOTIDE SEQUENCE [LARGE SCALE GENOMIC DNA]</scope>
    <source>
        <strain evidence="2">CGMCC 1.7693</strain>
    </source>
</reference>
<accession>A0ABQ2NY97</accession>
<name>A0ABQ2NY97_9BACI</name>
<protein>
    <recommendedName>
        <fullName evidence="3">Phage protein</fullName>
    </recommendedName>
</protein>
<evidence type="ECO:0000313" key="2">
    <source>
        <dbReference type="Proteomes" id="UP000641206"/>
    </source>
</evidence>
<comment type="caution">
    <text evidence="1">The sequence shown here is derived from an EMBL/GenBank/DDBJ whole genome shotgun (WGS) entry which is preliminary data.</text>
</comment>
<evidence type="ECO:0000313" key="1">
    <source>
        <dbReference type="EMBL" id="GGP13562.1"/>
    </source>
</evidence>
<dbReference type="Proteomes" id="UP000641206">
    <property type="component" value="Unassembled WGS sequence"/>
</dbReference>
<dbReference type="RefSeq" id="WP_188735531.1">
    <property type="nucleotide sequence ID" value="NZ_BMLW01000010.1"/>
</dbReference>
<proteinExistence type="predicted"/>
<keyword evidence="2" id="KW-1185">Reference proteome</keyword>
<evidence type="ECO:0008006" key="3">
    <source>
        <dbReference type="Google" id="ProtNLM"/>
    </source>
</evidence>
<gene>
    <name evidence="1" type="ORF">GCM10011346_34050</name>
</gene>